<dbReference type="Proteomes" id="UP000516369">
    <property type="component" value="Chromosome"/>
</dbReference>
<proteinExistence type="predicted"/>
<keyword evidence="3" id="KW-1185">Reference proteome</keyword>
<protein>
    <submittedName>
        <fullName evidence="2">Uncharacterized protein</fullName>
    </submittedName>
</protein>
<keyword evidence="1" id="KW-1133">Transmembrane helix</keyword>
<keyword evidence="1" id="KW-0812">Transmembrane</keyword>
<dbReference type="KEGG" id="dvn:HQ394_10325"/>
<name>A0A7H1N1Q9_9PROT</name>
<evidence type="ECO:0000313" key="2">
    <source>
        <dbReference type="EMBL" id="QNT69645.1"/>
    </source>
</evidence>
<dbReference type="EMBL" id="CP053923">
    <property type="protein sequence ID" value="QNT69645.1"/>
    <property type="molecule type" value="Genomic_DNA"/>
</dbReference>
<feature type="transmembrane region" description="Helical" evidence="1">
    <location>
        <begin position="101"/>
        <end position="125"/>
    </location>
</feature>
<evidence type="ECO:0000256" key="1">
    <source>
        <dbReference type="SAM" id="Phobius"/>
    </source>
</evidence>
<reference evidence="2 3" key="1">
    <citation type="submission" date="2020-05" db="EMBL/GenBank/DDBJ databases">
        <title>Complete closed genome sequence of Defluviicoccus vanus.</title>
        <authorList>
            <person name="Bessarab I."/>
            <person name="Arumugam K."/>
            <person name="Maszenan A.M."/>
            <person name="Seviour R.J."/>
            <person name="Williams R.B."/>
        </authorList>
    </citation>
    <scope>NUCLEOTIDE SEQUENCE [LARGE SCALE GENOMIC DNA]</scope>
    <source>
        <strain evidence="2 3">Ben 114</strain>
    </source>
</reference>
<accession>A0A7H1N1Q9</accession>
<dbReference type="RefSeq" id="WP_190260164.1">
    <property type="nucleotide sequence ID" value="NZ_CP053923.1"/>
</dbReference>
<sequence>MTTRMSSGYVDQAANVDAQFVTRVLEQMGKIDEISHSTNELRVDISLIKARLFNGLMDTIRETYSQVLILDTKQKDIDTRLEEFQMTWVSKFTAHDVKEKVFHVLIGGVMVLTMCVFSVILVLQLEERNIIEQRSPAAQRTENVAPLPDGNLRLVVPQ</sequence>
<keyword evidence="1" id="KW-0472">Membrane</keyword>
<gene>
    <name evidence="2" type="ORF">HQ394_10325</name>
</gene>
<evidence type="ECO:0000313" key="3">
    <source>
        <dbReference type="Proteomes" id="UP000516369"/>
    </source>
</evidence>
<organism evidence="2 3">
    <name type="scientific">Defluviicoccus vanus</name>
    <dbReference type="NCBI Taxonomy" id="111831"/>
    <lineage>
        <taxon>Bacteria</taxon>
        <taxon>Pseudomonadati</taxon>
        <taxon>Pseudomonadota</taxon>
        <taxon>Alphaproteobacteria</taxon>
        <taxon>Rhodospirillales</taxon>
        <taxon>Rhodospirillaceae</taxon>
        <taxon>Defluviicoccus</taxon>
    </lineage>
</organism>
<dbReference type="AlphaFoldDB" id="A0A7H1N1Q9"/>